<dbReference type="Proteomes" id="UP000016922">
    <property type="component" value="Unassembled WGS sequence"/>
</dbReference>
<gene>
    <name evidence="3" type="ORF">GLAREA_00615</name>
</gene>
<feature type="region of interest" description="Disordered" evidence="2">
    <location>
        <begin position="262"/>
        <end position="285"/>
    </location>
</feature>
<feature type="coiled-coil region" evidence="1">
    <location>
        <begin position="103"/>
        <end position="134"/>
    </location>
</feature>
<dbReference type="EMBL" id="KE145367">
    <property type="protein sequence ID" value="EPE29455.1"/>
    <property type="molecule type" value="Genomic_DNA"/>
</dbReference>
<dbReference type="PANTHER" id="PTHR39472:SF1">
    <property type="entry name" value="EXPRESSED PROTEIN"/>
    <property type="match status" value="1"/>
</dbReference>
<sequence>MNYGGYSDVSQGGASNPRQAPPSPSPGLPHTNGMNGGMAAGAALVGYPTPAGHQSDLNYVMSMVEELSGILRVNQQLTANVVDKMGKVRERAKNLDLSNDELIAVVAQELNEESENLEKENSELRKALDSTDFNKKENWKLAVHGAEILADVAEKLHRFKEQHESDTLAWHKNYRKQLAEEREENLSLRNQINDMKASASRASDNLRQMRRFVADNDQWTELEVENHRLRTEKRFWKRMALPLIPDNDSEWSDDDDLIDPEEKKREFIKREKERKDKEDSEDQLA</sequence>
<dbReference type="eggNOG" id="ENOG502SA60">
    <property type="taxonomic scope" value="Eukaryota"/>
</dbReference>
<dbReference type="OrthoDB" id="5230543at2759"/>
<dbReference type="GeneID" id="19459673"/>
<dbReference type="HOGENOM" id="CLU_047439_1_0_1"/>
<dbReference type="KEGG" id="glz:GLAREA_00615"/>
<evidence type="ECO:0000256" key="1">
    <source>
        <dbReference type="SAM" id="Coils"/>
    </source>
</evidence>
<keyword evidence="4" id="KW-1185">Reference proteome</keyword>
<evidence type="ECO:0000313" key="4">
    <source>
        <dbReference type="Proteomes" id="UP000016922"/>
    </source>
</evidence>
<feature type="region of interest" description="Disordered" evidence="2">
    <location>
        <begin position="1"/>
        <end position="35"/>
    </location>
</feature>
<protein>
    <submittedName>
        <fullName evidence="3">Uncharacterized protein</fullName>
    </submittedName>
</protein>
<evidence type="ECO:0000313" key="3">
    <source>
        <dbReference type="EMBL" id="EPE29455.1"/>
    </source>
</evidence>
<feature type="compositionally biased region" description="Polar residues" evidence="2">
    <location>
        <begin position="8"/>
        <end position="18"/>
    </location>
</feature>
<organism evidence="3 4">
    <name type="scientific">Glarea lozoyensis (strain ATCC 20868 / MF5171)</name>
    <dbReference type="NCBI Taxonomy" id="1116229"/>
    <lineage>
        <taxon>Eukaryota</taxon>
        <taxon>Fungi</taxon>
        <taxon>Dikarya</taxon>
        <taxon>Ascomycota</taxon>
        <taxon>Pezizomycotina</taxon>
        <taxon>Leotiomycetes</taxon>
        <taxon>Helotiales</taxon>
        <taxon>Helotiaceae</taxon>
        <taxon>Glarea</taxon>
    </lineage>
</organism>
<accession>S3CUY0</accession>
<feature type="compositionally biased region" description="Basic and acidic residues" evidence="2">
    <location>
        <begin position="262"/>
        <end position="278"/>
    </location>
</feature>
<evidence type="ECO:0000256" key="2">
    <source>
        <dbReference type="SAM" id="MobiDB-lite"/>
    </source>
</evidence>
<proteinExistence type="predicted"/>
<name>S3CUY0_GLAL2</name>
<dbReference type="OMA" id="MQAHAGK"/>
<keyword evidence="1" id="KW-0175">Coiled coil</keyword>
<dbReference type="STRING" id="1116229.S3CUY0"/>
<dbReference type="RefSeq" id="XP_008083564.1">
    <property type="nucleotide sequence ID" value="XM_008085373.1"/>
</dbReference>
<reference evidence="3 4" key="1">
    <citation type="journal article" date="2013" name="BMC Genomics">
        <title>Genomics-driven discovery of the pneumocandin biosynthetic gene cluster in the fungus Glarea lozoyensis.</title>
        <authorList>
            <person name="Chen L."/>
            <person name="Yue Q."/>
            <person name="Zhang X."/>
            <person name="Xiang M."/>
            <person name="Wang C."/>
            <person name="Li S."/>
            <person name="Che Y."/>
            <person name="Ortiz-Lopez F.J."/>
            <person name="Bills G.F."/>
            <person name="Liu X."/>
            <person name="An Z."/>
        </authorList>
    </citation>
    <scope>NUCLEOTIDE SEQUENCE [LARGE SCALE GENOMIC DNA]</scope>
    <source>
        <strain evidence="4">ATCC 20868 / MF5171</strain>
    </source>
</reference>
<dbReference type="AlphaFoldDB" id="S3CUY0"/>
<dbReference type="PANTHER" id="PTHR39472">
    <property type="entry name" value="EXPRESSED PROTEIN"/>
    <property type="match status" value="1"/>
</dbReference>
<feature type="coiled-coil region" evidence="1">
    <location>
        <begin position="171"/>
        <end position="198"/>
    </location>
</feature>